<dbReference type="Pfam" id="PF00326">
    <property type="entry name" value="Peptidase_S9"/>
    <property type="match status" value="1"/>
</dbReference>
<gene>
    <name evidence="2" type="ORF">GCM10025760_39480</name>
</gene>
<keyword evidence="3" id="KW-1185">Reference proteome</keyword>
<dbReference type="InterPro" id="IPR029058">
    <property type="entry name" value="AB_hydrolase_fold"/>
</dbReference>
<sequence length="654" mass="69498">MVSVTTPDVLPYGSWPSPIAATEVSAASPRLEGARFVGGSAQLEVWWGESVAEQGGRSAVRRRAASGAVVDVLPAPWNARSHVHEYGGGSWTADDDRVLYFVEKADQRIWRLHPGDEPRALTPDAGDVRYGGLTLQRGRLLAVREDHTAGAAPVRDIVDVPLDGSAARDPARLASLAGGSDFVAHPALSPDGTHLAWIAWDHPNMAWDRAELRVGRLDDTQVMEWTTVAGDPSSDERHSPLQPVWVGDDDLLYADDPTGRWNLWRLRLTADLHHEPIAPADADTGGPLWVLGTRWFAALGDGRIVAVRTDGADTLVLIAPDGTERVLPIDAVTRLSIEDARGGRILVSGAGSRGAGLWELAVDDPESARSVVGGEALWGAEWMPQSRAATVPGPLGPVHAFDYPPTNPRVTGPDDERPPYVVFVHGGPTDHVGGAASGKIAYLTSRGIGVLDVNYGGSSGYGRAYRERLLGQWGVVDVDDVIAAARGLAAAGAADGARLAIAGGSAGGWTVLCALAKSDAFAAGISRYGVADLRRLAEDTHDFEARYLDGMVGPLPQAEELYVQRSPLTHLERMRTPLLIEQGLDDRVVPPSQSEAVRDALAANGVPHAYLAFEGEGHGFRSAGTLVRTMEAELSFLGQVLGFDTPGVPPLELD</sequence>
<organism evidence="2 3">
    <name type="scientific">Microbacterium yannicii</name>
    <dbReference type="NCBI Taxonomy" id="671622"/>
    <lineage>
        <taxon>Bacteria</taxon>
        <taxon>Bacillati</taxon>
        <taxon>Actinomycetota</taxon>
        <taxon>Actinomycetes</taxon>
        <taxon>Micrococcales</taxon>
        <taxon>Microbacteriaceae</taxon>
        <taxon>Microbacterium</taxon>
    </lineage>
</organism>
<evidence type="ECO:0000313" key="2">
    <source>
        <dbReference type="EMBL" id="GAA5101151.1"/>
    </source>
</evidence>
<evidence type="ECO:0000259" key="1">
    <source>
        <dbReference type="Pfam" id="PF00326"/>
    </source>
</evidence>
<dbReference type="Proteomes" id="UP001501407">
    <property type="component" value="Unassembled WGS sequence"/>
</dbReference>
<dbReference type="EMBL" id="BAABKZ010000006">
    <property type="protein sequence ID" value="GAA5101151.1"/>
    <property type="molecule type" value="Genomic_DNA"/>
</dbReference>
<dbReference type="Gene3D" id="2.120.10.30">
    <property type="entry name" value="TolB, C-terminal domain"/>
    <property type="match status" value="1"/>
</dbReference>
<dbReference type="Gene3D" id="3.40.50.1820">
    <property type="entry name" value="alpha/beta hydrolase"/>
    <property type="match status" value="1"/>
</dbReference>
<dbReference type="InterPro" id="IPR011042">
    <property type="entry name" value="6-blade_b-propeller_TolB-like"/>
</dbReference>
<dbReference type="SUPFAM" id="SSF82171">
    <property type="entry name" value="DPP6 N-terminal domain-like"/>
    <property type="match status" value="1"/>
</dbReference>
<accession>A0ABP9MY52</accession>
<proteinExistence type="predicted"/>
<name>A0ABP9MY52_9MICO</name>
<feature type="domain" description="Peptidase S9 prolyl oligopeptidase catalytic" evidence="1">
    <location>
        <begin position="438"/>
        <end position="642"/>
    </location>
</feature>
<comment type="caution">
    <text evidence="2">The sequence shown here is derived from an EMBL/GenBank/DDBJ whole genome shotgun (WGS) entry which is preliminary data.</text>
</comment>
<reference evidence="3" key="1">
    <citation type="journal article" date="2019" name="Int. J. Syst. Evol. Microbiol.">
        <title>The Global Catalogue of Microorganisms (GCM) 10K type strain sequencing project: providing services to taxonomists for standard genome sequencing and annotation.</title>
        <authorList>
            <consortium name="The Broad Institute Genomics Platform"/>
            <consortium name="The Broad Institute Genome Sequencing Center for Infectious Disease"/>
            <person name="Wu L."/>
            <person name="Ma J."/>
        </authorList>
    </citation>
    <scope>NUCLEOTIDE SEQUENCE [LARGE SCALE GENOMIC DNA]</scope>
    <source>
        <strain evidence="3">JCM 18959</strain>
    </source>
</reference>
<dbReference type="SUPFAM" id="SSF53474">
    <property type="entry name" value="alpha/beta-Hydrolases"/>
    <property type="match status" value="1"/>
</dbReference>
<dbReference type="PANTHER" id="PTHR43056:SF5">
    <property type="entry name" value="PEPTIDASE S9 PROLYL OLIGOPEPTIDASE CATALYTIC DOMAIN-CONTAINING PROTEIN"/>
    <property type="match status" value="1"/>
</dbReference>
<dbReference type="InterPro" id="IPR050585">
    <property type="entry name" value="Xaa-Pro_dipeptidyl-ppase/CocE"/>
</dbReference>
<dbReference type="InterPro" id="IPR001375">
    <property type="entry name" value="Peptidase_S9_cat"/>
</dbReference>
<dbReference type="PANTHER" id="PTHR43056">
    <property type="entry name" value="PEPTIDASE S9 PROLYL OLIGOPEPTIDASE"/>
    <property type="match status" value="1"/>
</dbReference>
<protein>
    <submittedName>
        <fullName evidence="2">Prolyl oligopeptidase family serine peptidase</fullName>
    </submittedName>
</protein>
<evidence type="ECO:0000313" key="3">
    <source>
        <dbReference type="Proteomes" id="UP001501407"/>
    </source>
</evidence>